<keyword evidence="2" id="KW-0472">Membrane</keyword>
<keyword evidence="2" id="KW-0812">Transmembrane</keyword>
<name>A0A0F0KHC7_9MICO</name>
<reference evidence="3 4" key="1">
    <citation type="submission" date="2015-02" db="EMBL/GenBank/DDBJ databases">
        <title>Draft genome sequences of ten Microbacterium spp. with emphasis on heavy metal contaminated environments.</title>
        <authorList>
            <person name="Corretto E."/>
        </authorList>
    </citation>
    <scope>NUCLEOTIDE SEQUENCE [LARGE SCALE GENOMIC DNA]</scope>
    <source>
        <strain evidence="3 4">DSM 23848</strain>
    </source>
</reference>
<keyword evidence="4" id="KW-1185">Reference proteome</keyword>
<protein>
    <recommendedName>
        <fullName evidence="5">DNA polymerase III subunit gamma/tau</fullName>
    </recommendedName>
</protein>
<evidence type="ECO:0000313" key="4">
    <source>
        <dbReference type="Proteomes" id="UP000033448"/>
    </source>
</evidence>
<feature type="region of interest" description="Disordered" evidence="1">
    <location>
        <begin position="19"/>
        <end position="97"/>
    </location>
</feature>
<keyword evidence="2" id="KW-1133">Transmembrane helix</keyword>
<evidence type="ECO:0008006" key="5">
    <source>
        <dbReference type="Google" id="ProtNLM"/>
    </source>
</evidence>
<evidence type="ECO:0000256" key="1">
    <source>
        <dbReference type="SAM" id="MobiDB-lite"/>
    </source>
</evidence>
<proteinExistence type="predicted"/>
<comment type="caution">
    <text evidence="3">The sequence shown here is derived from an EMBL/GenBank/DDBJ whole genome shotgun (WGS) entry which is preliminary data.</text>
</comment>
<evidence type="ECO:0000256" key="2">
    <source>
        <dbReference type="SAM" id="Phobius"/>
    </source>
</evidence>
<dbReference type="PATRIC" id="fig|582680.7.peg.3273"/>
<evidence type="ECO:0000313" key="3">
    <source>
        <dbReference type="EMBL" id="KJL19560.1"/>
    </source>
</evidence>
<feature type="transmembrane region" description="Helical" evidence="2">
    <location>
        <begin position="146"/>
        <end position="164"/>
    </location>
</feature>
<accession>A0A0F0KHC7</accession>
<dbReference type="EMBL" id="JYIT01000084">
    <property type="protein sequence ID" value="KJL19560.1"/>
    <property type="molecule type" value="Genomic_DNA"/>
</dbReference>
<feature type="transmembrane region" description="Helical" evidence="2">
    <location>
        <begin position="106"/>
        <end position="126"/>
    </location>
</feature>
<feature type="compositionally biased region" description="Low complexity" evidence="1">
    <location>
        <begin position="69"/>
        <end position="89"/>
    </location>
</feature>
<feature type="transmembrane region" description="Helical" evidence="2">
    <location>
        <begin position="171"/>
        <end position="190"/>
    </location>
</feature>
<feature type="compositionally biased region" description="Low complexity" evidence="1">
    <location>
        <begin position="40"/>
        <end position="51"/>
    </location>
</feature>
<dbReference type="AlphaFoldDB" id="A0A0F0KHC7"/>
<sequence>MLDLSLAAATPRAGDIARYAGHMTSDPDDALRWEGDEPEAPTAPAARTPAAAAPPAPVADEAAHDEAPATEAAADAGAATVAERSAAPGDAEEEADEPAGVGNAALVFYGIIGGVYLLFAAGWIVGGFRLRPRASLLLGDWTYFPWMWLAALAPVLWFAATWALTRGKASWIRILALVAGAVLLVPWPFVMFGTVGA</sequence>
<organism evidence="3 4">
    <name type="scientific">Microbacterium azadirachtae</name>
    <dbReference type="NCBI Taxonomy" id="582680"/>
    <lineage>
        <taxon>Bacteria</taxon>
        <taxon>Bacillati</taxon>
        <taxon>Actinomycetota</taxon>
        <taxon>Actinomycetes</taxon>
        <taxon>Micrococcales</taxon>
        <taxon>Microbacteriaceae</taxon>
        <taxon>Microbacterium</taxon>
    </lineage>
</organism>
<gene>
    <name evidence="3" type="ORF">RL72_03212</name>
</gene>
<dbReference type="Proteomes" id="UP000033448">
    <property type="component" value="Unassembled WGS sequence"/>
</dbReference>